<keyword evidence="4 9" id="KW-0547">Nucleotide-binding</keyword>
<evidence type="ECO:0000256" key="2">
    <source>
        <dbReference type="ARBA" id="ARBA00022679"/>
    </source>
</evidence>
<name>A0A3G3ILP8_9GAMM</name>
<evidence type="ECO:0000256" key="4">
    <source>
        <dbReference type="ARBA" id="ARBA00022741"/>
    </source>
</evidence>
<dbReference type="EMBL" id="CP024634">
    <property type="protein sequence ID" value="AYQ56753.1"/>
    <property type="molecule type" value="Genomic_DNA"/>
</dbReference>
<feature type="active site" evidence="9">
    <location>
        <position position="13"/>
    </location>
</feature>
<evidence type="ECO:0000256" key="8">
    <source>
        <dbReference type="ARBA" id="ARBA00023266"/>
    </source>
</evidence>
<dbReference type="GO" id="GO:0016260">
    <property type="term" value="P:selenocysteine biosynthetic process"/>
    <property type="evidence" value="ECO:0007669"/>
    <property type="project" value="InterPro"/>
</dbReference>
<keyword evidence="6 9" id="KW-0067">ATP-binding</keyword>
<dbReference type="AlphaFoldDB" id="A0A3G3ILP8"/>
<dbReference type="Pfam" id="PF00586">
    <property type="entry name" value="AIRS"/>
    <property type="match status" value="1"/>
</dbReference>
<evidence type="ECO:0000256" key="6">
    <source>
        <dbReference type="ARBA" id="ARBA00022840"/>
    </source>
</evidence>
<dbReference type="Pfam" id="PF02769">
    <property type="entry name" value="AIRS_C"/>
    <property type="match status" value="1"/>
</dbReference>
<dbReference type="EC" id="2.7.9.3" evidence="9"/>
<dbReference type="KEGG" id="bthg:MS2017_1045"/>
<feature type="domain" description="PurM-like C-terminal" evidence="11">
    <location>
        <begin position="165"/>
        <end position="335"/>
    </location>
</feature>
<feature type="site" description="Important for catalytic activity" evidence="9">
    <location>
        <position position="16"/>
    </location>
</feature>
<dbReference type="Proteomes" id="UP000278334">
    <property type="component" value="Chromosome"/>
</dbReference>
<dbReference type="Gene3D" id="3.90.650.10">
    <property type="entry name" value="PurM-like C-terminal domain"/>
    <property type="match status" value="1"/>
</dbReference>
<feature type="binding site" evidence="9">
    <location>
        <begin position="135"/>
        <end position="137"/>
    </location>
    <ligand>
        <name>ATP</name>
        <dbReference type="ChEBI" id="CHEBI:30616"/>
        <note>ligand shared between dimeric partners</note>
    </ligand>
</feature>
<dbReference type="InterPro" id="IPR023061">
    <property type="entry name" value="SelD_I"/>
</dbReference>
<feature type="binding site" evidence="9">
    <location>
        <position position="47"/>
    </location>
    <ligand>
        <name>Mg(2+)</name>
        <dbReference type="ChEBI" id="CHEBI:18420"/>
    </ligand>
</feature>
<feature type="domain" description="PurM-like N-terminal" evidence="10">
    <location>
        <begin position="46"/>
        <end position="153"/>
    </location>
</feature>
<keyword evidence="2 9" id="KW-0808">Transferase</keyword>
<dbReference type="SUPFAM" id="SSF55326">
    <property type="entry name" value="PurM N-terminal domain-like"/>
    <property type="match status" value="1"/>
</dbReference>
<dbReference type="FunFam" id="3.30.1330.10:FF:000003">
    <property type="entry name" value="Selenide, water dikinase"/>
    <property type="match status" value="1"/>
</dbReference>
<dbReference type="HAMAP" id="MF_00625">
    <property type="entry name" value="SelD"/>
    <property type="match status" value="1"/>
</dbReference>
<evidence type="ECO:0000256" key="9">
    <source>
        <dbReference type="HAMAP-Rule" id="MF_00625"/>
    </source>
</evidence>
<dbReference type="CDD" id="cd02195">
    <property type="entry name" value="SelD"/>
    <property type="match status" value="1"/>
</dbReference>
<dbReference type="GO" id="GO:0005737">
    <property type="term" value="C:cytoplasm"/>
    <property type="evidence" value="ECO:0007669"/>
    <property type="project" value="TreeGrafter"/>
</dbReference>
<dbReference type="InterPro" id="IPR036921">
    <property type="entry name" value="PurM-like_N_sf"/>
</dbReference>
<dbReference type="SUPFAM" id="SSF56042">
    <property type="entry name" value="PurM C-terminal domain-like"/>
    <property type="match status" value="1"/>
</dbReference>
<accession>A0A3G3ILP8</accession>
<dbReference type="PANTHER" id="PTHR10256">
    <property type="entry name" value="SELENIDE, WATER DIKINASE"/>
    <property type="match status" value="1"/>
</dbReference>
<feature type="binding site" description="in other chain" evidence="9">
    <location>
        <position position="64"/>
    </location>
    <ligand>
        <name>ATP</name>
        <dbReference type="ChEBI" id="CHEBI:30616"/>
        <note>ligand shared between dimeric partners</note>
    </ligand>
</feature>
<keyword evidence="3 9" id="KW-0479">Metal-binding</keyword>
<dbReference type="GO" id="GO:0000287">
    <property type="term" value="F:magnesium ion binding"/>
    <property type="evidence" value="ECO:0007669"/>
    <property type="project" value="UniProtKB-UniRule"/>
</dbReference>
<feature type="binding site" description="in other chain" evidence="9">
    <location>
        <begin position="44"/>
        <end position="46"/>
    </location>
    <ligand>
        <name>ATP</name>
        <dbReference type="ChEBI" id="CHEBI:30616"/>
        <note>ligand shared between dimeric partners</note>
    </ligand>
</feature>
<evidence type="ECO:0000313" key="12">
    <source>
        <dbReference type="EMBL" id="AYQ56753.1"/>
    </source>
</evidence>
<dbReference type="PIRSF" id="PIRSF036407">
    <property type="entry name" value="Selenphspht_syn"/>
    <property type="match status" value="1"/>
</dbReference>
<evidence type="ECO:0000256" key="7">
    <source>
        <dbReference type="ARBA" id="ARBA00022842"/>
    </source>
</evidence>
<dbReference type="NCBIfam" id="TIGR00476">
    <property type="entry name" value="selD"/>
    <property type="match status" value="1"/>
</dbReference>
<gene>
    <name evidence="9" type="primary">selD</name>
    <name evidence="12" type="ORF">MS2017_1045</name>
</gene>
<evidence type="ECO:0000256" key="5">
    <source>
        <dbReference type="ARBA" id="ARBA00022777"/>
    </source>
</evidence>
<dbReference type="InterPro" id="IPR010918">
    <property type="entry name" value="PurM-like_C_dom"/>
</dbReference>
<dbReference type="InterPro" id="IPR016188">
    <property type="entry name" value="PurM-like_N"/>
</dbReference>
<comment type="subunit">
    <text evidence="9">Homodimer.</text>
</comment>
<keyword evidence="7 9" id="KW-0460">Magnesium</keyword>
<dbReference type="Gene3D" id="3.30.1330.10">
    <property type="entry name" value="PurM-like, N-terminal domain"/>
    <property type="match status" value="1"/>
</dbReference>
<feature type="binding site" evidence="9">
    <location>
        <position position="223"/>
    </location>
    <ligand>
        <name>Mg(2+)</name>
        <dbReference type="ChEBI" id="CHEBI:18420"/>
    </ligand>
</feature>
<reference evidence="12 13" key="1">
    <citation type="submission" date="2017-11" db="EMBL/GenBank/DDBJ databases">
        <title>Genome sequence of the bacterial symbiont EPR9N from a vent mussel Bathymodiolus thermophilus.</title>
        <authorList>
            <person name="Won Y.-J."/>
        </authorList>
    </citation>
    <scope>NUCLEOTIDE SEQUENCE [LARGE SCALE GENOMIC DNA]</scope>
    <source>
        <strain evidence="12 13">EPR9N</strain>
    </source>
</reference>
<dbReference type="PANTHER" id="PTHR10256:SF0">
    <property type="entry name" value="INACTIVE SELENIDE, WATER DIKINASE-LIKE PROTEIN-RELATED"/>
    <property type="match status" value="1"/>
</dbReference>
<feature type="binding site" description="in other chain" evidence="9">
    <location>
        <position position="87"/>
    </location>
    <ligand>
        <name>ATP</name>
        <dbReference type="ChEBI" id="CHEBI:30616"/>
        <note>ligand shared between dimeric partners</note>
    </ligand>
</feature>
<comment type="similarity">
    <text evidence="1 9">Belongs to the selenophosphate synthase 1 family. Class I subfamily.</text>
</comment>
<keyword evidence="8 9" id="KW-0711">Selenium</keyword>
<evidence type="ECO:0000259" key="11">
    <source>
        <dbReference type="Pfam" id="PF02769"/>
    </source>
</evidence>
<evidence type="ECO:0000256" key="1">
    <source>
        <dbReference type="ARBA" id="ARBA00008026"/>
    </source>
</evidence>
<dbReference type="RefSeq" id="WP_122951500.1">
    <property type="nucleotide sequence ID" value="NZ_CP024634.1"/>
</dbReference>
<proteinExistence type="inferred from homology"/>
<protein>
    <recommendedName>
        <fullName evidence="9">Selenide, water dikinase</fullName>
        <ecNumber evidence="9">2.7.9.3</ecNumber>
    </recommendedName>
    <alternativeName>
        <fullName evidence="9">Selenium donor protein</fullName>
    </alternativeName>
    <alternativeName>
        <fullName evidence="9">Selenophosphate synthase</fullName>
    </alternativeName>
</protein>
<dbReference type="InterPro" id="IPR004536">
    <property type="entry name" value="SPS/SelD"/>
</dbReference>
<comment type="catalytic activity">
    <reaction evidence="9">
        <text>hydrogenselenide + ATP + H2O = selenophosphate + AMP + phosphate + 2 H(+)</text>
        <dbReference type="Rhea" id="RHEA:18737"/>
        <dbReference type="ChEBI" id="CHEBI:15377"/>
        <dbReference type="ChEBI" id="CHEBI:15378"/>
        <dbReference type="ChEBI" id="CHEBI:16144"/>
        <dbReference type="ChEBI" id="CHEBI:29317"/>
        <dbReference type="ChEBI" id="CHEBI:30616"/>
        <dbReference type="ChEBI" id="CHEBI:43474"/>
        <dbReference type="ChEBI" id="CHEBI:456215"/>
        <dbReference type="EC" id="2.7.9.3"/>
    </reaction>
</comment>
<dbReference type="GO" id="GO:0005524">
    <property type="term" value="F:ATP binding"/>
    <property type="evidence" value="ECO:0007669"/>
    <property type="project" value="UniProtKB-UniRule"/>
</dbReference>
<feature type="binding site" evidence="9">
    <location>
        <position position="87"/>
    </location>
    <ligand>
        <name>Mg(2+)</name>
        <dbReference type="ChEBI" id="CHEBI:18420"/>
    </ligand>
</feature>
<evidence type="ECO:0000256" key="3">
    <source>
        <dbReference type="ARBA" id="ARBA00022723"/>
    </source>
</evidence>
<feature type="binding site" description="in other chain" evidence="9">
    <location>
        <position position="16"/>
    </location>
    <ligand>
        <name>ATP</name>
        <dbReference type="ChEBI" id="CHEBI:30616"/>
        <note>ligand shared between dimeric partners</note>
    </ligand>
</feature>
<evidence type="ECO:0000313" key="13">
    <source>
        <dbReference type="Proteomes" id="UP000278334"/>
    </source>
</evidence>
<evidence type="ECO:0000259" key="10">
    <source>
        <dbReference type="Pfam" id="PF00586"/>
    </source>
</evidence>
<comment type="cofactor">
    <cofactor evidence="9">
        <name>Mg(2+)</name>
        <dbReference type="ChEBI" id="CHEBI:18420"/>
    </cofactor>
    <text evidence="9">Binds 1 Mg(2+) ion per monomer.</text>
</comment>
<comment type="function">
    <text evidence="9">Synthesizes selenophosphate from selenide and ATP.</text>
</comment>
<organism evidence="12 13">
    <name type="scientific">Bathymodiolus thermophilus thioautotrophic gill symbiont</name>
    <dbReference type="NCBI Taxonomy" id="2360"/>
    <lineage>
        <taxon>Bacteria</taxon>
        <taxon>Pseudomonadati</taxon>
        <taxon>Pseudomonadota</taxon>
        <taxon>Gammaproteobacteria</taxon>
        <taxon>sulfur-oxidizing symbionts</taxon>
    </lineage>
</organism>
<dbReference type="FunFam" id="3.90.650.10:FF:000004">
    <property type="entry name" value="Selenide, water dikinase"/>
    <property type="match status" value="1"/>
</dbReference>
<dbReference type="NCBIfam" id="NF002098">
    <property type="entry name" value="PRK00943.1"/>
    <property type="match status" value="1"/>
</dbReference>
<sequence length="343" mass="36477">MIKLTEYSHGQGCGCKISPKVLDTILASSIDEIVDPNLLVGNHSRDDAAVYDLGNGEAVISTTDFFMPIVDDPFTFGRIAATNAISDVYAMGGVPLMAIAIFGWPLDKLPAEVGQQVIEGGRSVCQAAGMMLAGGHSIDSPEPIFGLSVTGRVTIKHLKENSTAKVGDKIYLTKPLGIGILTTAQKQKKITLEDEKRAIDTMCQLNDIGAKLAKIKGIHAMTDVTGFGLGGHLSEVCLGSQVSATIEYNKVPTLPNIKDYLANGCSPGGAQRNFESYGQHLGHMNNEMQSIICDPQTSGGLLIMVSNDAESEFHQVMQKSGFDLEAIGEIVKSNGQPIVQINA</sequence>
<keyword evidence="5 9" id="KW-0418">Kinase</keyword>
<dbReference type="InterPro" id="IPR036676">
    <property type="entry name" value="PurM-like_C_sf"/>
</dbReference>
<dbReference type="GO" id="GO:0004756">
    <property type="term" value="F:selenide, water dikinase activity"/>
    <property type="evidence" value="ECO:0007669"/>
    <property type="project" value="UniProtKB-UniRule"/>
</dbReference>